<protein>
    <recommendedName>
        <fullName evidence="4">Winged helix DNA-binding domain-containing protein</fullName>
    </recommendedName>
</protein>
<sequence length="319" mass="35687">MRKTLHTLPLGLAAAAHAATLHYRERDARRQIFNAGLSVRLIERTTTAIRALLTDQDHLPHRSIEERLASGSTTVAAIRLALKLAWEQGLLTYRNRSPGWNRERRTFALTATTHPHLDMNLDRTVATDRLVAAYFDRYGPASLRDVTWWSGLSRAGILAALDRIGQPLVAVHTPWSPAPLYMFHRRLMEFDQASVAHRPAAEPVLLAHEDVALKAYAETRTRYLGNLDQRLAFNQIGEALPTIVLAGRVAGTWGWDTRTRAVTYTLFRGHVAAADRPGVRRAAQRVTAALRQRYDDGTRTTHHPPAHQQPARLVASPTP</sequence>
<dbReference type="Proteomes" id="UP000070620">
    <property type="component" value="Unassembled WGS sequence"/>
</dbReference>
<reference evidence="2 3" key="1">
    <citation type="submission" date="2016-01" db="EMBL/GenBank/DDBJ databases">
        <title>Whole genome sequence and analysis of Micromonospora rosaria DSM 803, which can produce antibacterial substance rosamicin.</title>
        <authorList>
            <person name="Yang H."/>
            <person name="He X."/>
            <person name="Zhu D."/>
        </authorList>
    </citation>
    <scope>NUCLEOTIDE SEQUENCE [LARGE SCALE GENOMIC DNA]</scope>
    <source>
        <strain evidence="2 3">DSM 803</strain>
    </source>
</reference>
<evidence type="ECO:0000313" key="3">
    <source>
        <dbReference type="Proteomes" id="UP000070620"/>
    </source>
</evidence>
<name>A0A136PNC1_9ACTN</name>
<keyword evidence="3" id="KW-1185">Reference proteome</keyword>
<organism evidence="2 3">
    <name type="scientific">Micromonospora rosaria</name>
    <dbReference type="NCBI Taxonomy" id="47874"/>
    <lineage>
        <taxon>Bacteria</taxon>
        <taxon>Bacillati</taxon>
        <taxon>Actinomycetota</taxon>
        <taxon>Actinomycetes</taxon>
        <taxon>Micromonosporales</taxon>
        <taxon>Micromonosporaceae</taxon>
        <taxon>Micromonospora</taxon>
    </lineage>
</organism>
<dbReference type="EMBL" id="LRQV01000091">
    <property type="protein sequence ID" value="KXK59921.1"/>
    <property type="molecule type" value="Genomic_DNA"/>
</dbReference>
<comment type="caution">
    <text evidence="2">The sequence shown here is derived from an EMBL/GenBank/DDBJ whole genome shotgun (WGS) entry which is preliminary data.</text>
</comment>
<proteinExistence type="predicted"/>
<evidence type="ECO:0008006" key="4">
    <source>
        <dbReference type="Google" id="ProtNLM"/>
    </source>
</evidence>
<dbReference type="Pfam" id="PF06224">
    <property type="entry name" value="AlkZ-like"/>
    <property type="match status" value="1"/>
</dbReference>
<accession>A0A136PNC1</accession>
<dbReference type="PANTHER" id="PTHR38479">
    <property type="entry name" value="LMO0824 PROTEIN"/>
    <property type="match status" value="1"/>
</dbReference>
<dbReference type="PANTHER" id="PTHR38479:SF2">
    <property type="entry name" value="WINGED HELIX DNA-BINDING DOMAIN-CONTAINING PROTEIN"/>
    <property type="match status" value="1"/>
</dbReference>
<evidence type="ECO:0000313" key="2">
    <source>
        <dbReference type="EMBL" id="KXK59921.1"/>
    </source>
</evidence>
<dbReference type="InterPro" id="IPR009351">
    <property type="entry name" value="AlkZ-like"/>
</dbReference>
<evidence type="ECO:0000256" key="1">
    <source>
        <dbReference type="SAM" id="MobiDB-lite"/>
    </source>
</evidence>
<dbReference type="AlphaFoldDB" id="A0A136PNC1"/>
<gene>
    <name evidence="2" type="ORF">AWW66_21585</name>
</gene>
<feature type="region of interest" description="Disordered" evidence="1">
    <location>
        <begin position="295"/>
        <end position="319"/>
    </location>
</feature>